<organism evidence="1 2">
    <name type="scientific">Phyllobacterium zundukense</name>
    <dbReference type="NCBI Taxonomy" id="1867719"/>
    <lineage>
        <taxon>Bacteria</taxon>
        <taxon>Pseudomonadati</taxon>
        <taxon>Pseudomonadota</taxon>
        <taxon>Alphaproteobacteria</taxon>
        <taxon>Hyphomicrobiales</taxon>
        <taxon>Phyllobacteriaceae</taxon>
        <taxon>Phyllobacterium</taxon>
    </lineage>
</organism>
<sequence>MKTKLTQKTIEAQIKAQVSASETSKGKPVYLWDTELSGFGARLSPSGEVSWLVQKFIGGRGGRAVRQTIGRAKDAIELADARSLAEQEIGDIRKGINVVARKRQLRHKVRDQLNSIRTEEAIERFIKANGNDTRYWSDTERLLRASLSSFMKRPIIEVSKADVRKMLDDKQGRPAAQRNLFAALRPFFSYLLEHDLIEVSPLSSISAPEPLPSRDRLLTDLELKALWEVSMGLSNPWGQFYRLLILTGQRIGEVSGMRWEEIDMTKALWTIPKERAKNGKAHIVHLSPQSLNELRSLSNKQEGFVFPAKRLTKKDQESKGEGSIKGFSKSKASVDALMTAYLKGKTGKSDYKLMPWRVHDLRRTMVSGLAQAGYPTDVVDRLLNHVSGSRSGVKGVYQRYEFLKERQDALQAWGEKVATL</sequence>
<dbReference type="EMBL" id="CP104973">
    <property type="protein sequence ID" value="UXN62446.1"/>
    <property type="molecule type" value="Genomic_DNA"/>
</dbReference>
<dbReference type="Proteomes" id="UP001061991">
    <property type="component" value="Chromosome"/>
</dbReference>
<gene>
    <name evidence="1" type="ORF">N8E88_20955</name>
</gene>
<keyword evidence="2" id="KW-1185">Reference proteome</keyword>
<name>A0ACD4D9H0_9HYPH</name>
<protein>
    <submittedName>
        <fullName evidence="1">Site-specific integrase</fullName>
    </submittedName>
</protein>
<reference evidence="1" key="1">
    <citation type="submission" date="2022-09" db="EMBL/GenBank/DDBJ databases">
        <title>Interaction between co-microsymbionts with complementary sets of symbiotic genes in legume-rhizobium systems.</title>
        <authorList>
            <person name="Safronova V."/>
            <person name="Sazanova A."/>
            <person name="Afonin A."/>
            <person name="Chirak E."/>
        </authorList>
    </citation>
    <scope>NUCLEOTIDE SEQUENCE</scope>
    <source>
        <strain evidence="1">A18/3m</strain>
    </source>
</reference>
<accession>A0ACD4D9H0</accession>
<proteinExistence type="predicted"/>
<evidence type="ECO:0000313" key="1">
    <source>
        <dbReference type="EMBL" id="UXN62446.1"/>
    </source>
</evidence>
<evidence type="ECO:0000313" key="2">
    <source>
        <dbReference type="Proteomes" id="UP001061991"/>
    </source>
</evidence>